<proteinExistence type="predicted"/>
<organism evidence="1">
    <name type="scientific">hydrothermal vent metagenome</name>
    <dbReference type="NCBI Taxonomy" id="652676"/>
    <lineage>
        <taxon>unclassified sequences</taxon>
        <taxon>metagenomes</taxon>
        <taxon>ecological metagenomes</taxon>
    </lineage>
</organism>
<name>A0A3B1BAX4_9ZZZZ</name>
<accession>A0A3B1BAX4</accession>
<reference evidence="1" key="1">
    <citation type="submission" date="2018-06" db="EMBL/GenBank/DDBJ databases">
        <authorList>
            <person name="Zhirakovskaya E."/>
        </authorList>
    </citation>
    <scope>NUCLEOTIDE SEQUENCE</scope>
</reference>
<evidence type="ECO:0000313" key="1">
    <source>
        <dbReference type="EMBL" id="VAX07480.1"/>
    </source>
</evidence>
<dbReference type="AlphaFoldDB" id="A0A3B1BAX4"/>
<sequence>MVTILIGFLLDGMISTGTPKKNIATAAQWAAQNLPDNVHAACTDPRFAFYAENRCTFEPKFTGNMNVDLLSLIKTEGYNYLLIRVKHKDKQTDEYLKHEPSLQLIKAFPNNKGDEARIYTLE</sequence>
<dbReference type="EMBL" id="UOFX01000024">
    <property type="protein sequence ID" value="VAX07480.1"/>
    <property type="molecule type" value="Genomic_DNA"/>
</dbReference>
<gene>
    <name evidence="1" type="ORF">MNBD_GAMMA26-754</name>
</gene>
<protein>
    <submittedName>
        <fullName evidence="1">Uncharacterized protein</fullName>
    </submittedName>
</protein>